<dbReference type="PANTHER" id="PTHR16504:SF4">
    <property type="entry name" value="5'(3')-DEOXYRIBONUCLEOTIDASE"/>
    <property type="match status" value="1"/>
</dbReference>
<dbReference type="InterPro" id="IPR023214">
    <property type="entry name" value="HAD_sf"/>
</dbReference>
<proteinExistence type="predicted"/>
<dbReference type="SUPFAM" id="SSF54236">
    <property type="entry name" value="Ubiquitin-like"/>
    <property type="match status" value="1"/>
</dbReference>
<dbReference type="CDD" id="cd17039">
    <property type="entry name" value="Ubl_ubiquitin_like"/>
    <property type="match status" value="1"/>
</dbReference>
<dbReference type="Gene3D" id="3.10.20.90">
    <property type="entry name" value="Phosphatidylinositol 3-kinase Catalytic Subunit, Chain A, domain 1"/>
    <property type="match status" value="1"/>
</dbReference>
<dbReference type="PANTHER" id="PTHR16504">
    <property type="entry name" value="5'(3')-DEOXYRIBONUCLEOTIDASE"/>
    <property type="match status" value="1"/>
</dbReference>
<organism evidence="1">
    <name type="scientific">Borely moumouvirus</name>
    <dbReference type="NCBI Taxonomy" id="2712067"/>
    <lineage>
        <taxon>Viruses</taxon>
        <taxon>Varidnaviria</taxon>
        <taxon>Bamfordvirae</taxon>
        <taxon>Nucleocytoviricota</taxon>
        <taxon>Megaviricetes</taxon>
        <taxon>Imitervirales</taxon>
        <taxon>Mimiviridae</taxon>
        <taxon>Megamimivirinae</taxon>
        <taxon>Moumouvirus</taxon>
    </lineage>
</organism>
<dbReference type="EMBL" id="MN175499">
    <property type="protein sequence ID" value="QID06650.1"/>
    <property type="molecule type" value="Genomic_DNA"/>
</dbReference>
<dbReference type="InterPro" id="IPR010708">
    <property type="entry name" value="5'(3')-deoxyribonucleotidase"/>
</dbReference>
<dbReference type="InterPro" id="IPR029071">
    <property type="entry name" value="Ubiquitin-like_domsf"/>
</dbReference>
<dbReference type="Gene3D" id="3.40.50.1000">
    <property type="entry name" value="HAD superfamily/HAD-like"/>
    <property type="match status" value="1"/>
</dbReference>
<dbReference type="GO" id="GO:0008253">
    <property type="term" value="F:5'-nucleotidase activity"/>
    <property type="evidence" value="ECO:0007669"/>
    <property type="project" value="InterPro"/>
</dbReference>
<dbReference type="Pfam" id="PF06941">
    <property type="entry name" value="NT5C"/>
    <property type="match status" value="1"/>
</dbReference>
<dbReference type="SUPFAM" id="SSF56784">
    <property type="entry name" value="HAD-like"/>
    <property type="match status" value="1"/>
</dbReference>
<sequence>MESYTLTKKIIKLGISFEKVLFDIDSKIMNEFKKISIKFTNPEEMREKICEDTEIKKFYYDNIRPNIYFNLKPIDGAVEAFQYLSEVRDHQLDLIFKIFIICKSSINNPNDYSNKINCVQDQFGPEIVKNIIFVKDKTIANLDILIDNSKFIKGINGSSIHMINQETRYNPDRLYFQHVRFNKQIDSHLNYPVINNWISNYYKDIILNNCLKLDLLTKKVELMSDINLTICSITGDKYVITTKPNMLIIDFKRLIQQKVHLNPNEQKLYVNQNNNTFIIDYNDDHLSLYESGIINNAKINVLYKAPSCSHCY</sequence>
<protein>
    <submittedName>
        <fullName evidence="1">Uncharacterized protein</fullName>
    </submittedName>
</protein>
<accession>A0A6G6ADY7</accession>
<reference evidence="1" key="1">
    <citation type="submission" date="2019-07" db="EMBL/GenBank/DDBJ databases">
        <title>The discovery of a new lineage B mimivirus raises questions about particles surface fibrils.</title>
        <authorList>
            <person name="Silva L.K.S."/>
            <person name="Rodrigues R.A.L."/>
            <person name="Andrade A.C.S.P."/>
            <person name="Hikida H."/>
            <person name="Andreani J."/>
            <person name="Levasseur A."/>
            <person name="La Scola B."/>
            <person name="Abrahao J.S."/>
        </authorList>
    </citation>
    <scope>NUCLEOTIDE SEQUENCE</scope>
    <source>
        <strain evidence="1">B60</strain>
    </source>
</reference>
<dbReference type="InterPro" id="IPR036412">
    <property type="entry name" value="HAD-like_sf"/>
</dbReference>
<evidence type="ECO:0000313" key="1">
    <source>
        <dbReference type="EMBL" id="QID06650.1"/>
    </source>
</evidence>
<dbReference type="GO" id="GO:0009223">
    <property type="term" value="P:pyrimidine deoxyribonucleotide catabolic process"/>
    <property type="evidence" value="ECO:0007669"/>
    <property type="project" value="TreeGrafter"/>
</dbReference>
<name>A0A6G6ADY7_9VIRU</name>